<evidence type="ECO:0000259" key="1">
    <source>
        <dbReference type="PROSITE" id="PS50404"/>
    </source>
</evidence>
<dbReference type="Pfam" id="PF14497">
    <property type="entry name" value="GST_C_3"/>
    <property type="match status" value="1"/>
</dbReference>
<dbReference type="GO" id="GO:0006749">
    <property type="term" value="P:glutathione metabolic process"/>
    <property type="evidence" value="ECO:0007669"/>
    <property type="project" value="TreeGrafter"/>
</dbReference>
<dbReference type="InterPro" id="IPR036249">
    <property type="entry name" value="Thioredoxin-like_sf"/>
</dbReference>
<gene>
    <name evidence="3" type="ORF">CYMTET_21802</name>
</gene>
<dbReference type="InterPro" id="IPR004046">
    <property type="entry name" value="GST_C"/>
</dbReference>
<dbReference type="Gene3D" id="3.40.30.10">
    <property type="entry name" value="Glutaredoxin"/>
    <property type="match status" value="1"/>
</dbReference>
<proteinExistence type="predicted"/>
<keyword evidence="4" id="KW-1185">Reference proteome</keyword>
<dbReference type="GO" id="GO:0004364">
    <property type="term" value="F:glutathione transferase activity"/>
    <property type="evidence" value="ECO:0007669"/>
    <property type="project" value="TreeGrafter"/>
</dbReference>
<protein>
    <recommendedName>
        <fullName evidence="5">Glutathione S-transferase</fullName>
    </recommendedName>
</protein>
<evidence type="ECO:0000313" key="3">
    <source>
        <dbReference type="EMBL" id="KAK3269769.1"/>
    </source>
</evidence>
<dbReference type="SUPFAM" id="SSF47616">
    <property type="entry name" value="GST C-terminal domain-like"/>
    <property type="match status" value="1"/>
</dbReference>
<dbReference type="PROSITE" id="PS50404">
    <property type="entry name" value="GST_NTER"/>
    <property type="match status" value="1"/>
</dbReference>
<dbReference type="Proteomes" id="UP001190700">
    <property type="component" value="Unassembled WGS sequence"/>
</dbReference>
<reference evidence="3 4" key="1">
    <citation type="journal article" date="2015" name="Genome Biol. Evol.">
        <title>Comparative Genomics of a Bacterivorous Green Alga Reveals Evolutionary Causalities and Consequences of Phago-Mixotrophic Mode of Nutrition.</title>
        <authorList>
            <person name="Burns J.A."/>
            <person name="Paasch A."/>
            <person name="Narechania A."/>
            <person name="Kim E."/>
        </authorList>
    </citation>
    <scope>NUCLEOTIDE SEQUENCE [LARGE SCALE GENOMIC DNA]</scope>
    <source>
        <strain evidence="3 4">PLY_AMNH</strain>
    </source>
</reference>
<dbReference type="PANTHER" id="PTHR11571">
    <property type="entry name" value="GLUTATHIONE S-TRANSFERASE"/>
    <property type="match status" value="1"/>
</dbReference>
<evidence type="ECO:0008006" key="5">
    <source>
        <dbReference type="Google" id="ProtNLM"/>
    </source>
</evidence>
<dbReference type="InterPro" id="IPR004045">
    <property type="entry name" value="Glutathione_S-Trfase_N"/>
</dbReference>
<comment type="caution">
    <text evidence="3">The sequence shown here is derived from an EMBL/GenBank/DDBJ whole genome shotgun (WGS) entry which is preliminary data.</text>
</comment>
<dbReference type="PANTHER" id="PTHR11571:SF150">
    <property type="entry name" value="GLUTATHIONE S-TRANSFERASE"/>
    <property type="match status" value="1"/>
</dbReference>
<dbReference type="InterPro" id="IPR010987">
    <property type="entry name" value="Glutathione-S-Trfase_C-like"/>
</dbReference>
<name>A0AAE0G1H0_9CHLO</name>
<evidence type="ECO:0000313" key="4">
    <source>
        <dbReference type="Proteomes" id="UP001190700"/>
    </source>
</evidence>
<feature type="domain" description="GST C-terminal" evidence="2">
    <location>
        <begin position="92"/>
        <end position="219"/>
    </location>
</feature>
<dbReference type="Pfam" id="PF02798">
    <property type="entry name" value="GST_N"/>
    <property type="match status" value="1"/>
</dbReference>
<dbReference type="InterPro" id="IPR036282">
    <property type="entry name" value="Glutathione-S-Trfase_C_sf"/>
</dbReference>
<dbReference type="PROSITE" id="PS50405">
    <property type="entry name" value="GST_CTER"/>
    <property type="match status" value="1"/>
</dbReference>
<dbReference type="Gene3D" id="1.20.1050.10">
    <property type="match status" value="1"/>
</dbReference>
<dbReference type="SUPFAM" id="SSF52833">
    <property type="entry name" value="Thioredoxin-like"/>
    <property type="match status" value="1"/>
</dbReference>
<evidence type="ECO:0000259" key="2">
    <source>
        <dbReference type="PROSITE" id="PS50405"/>
    </source>
</evidence>
<dbReference type="EMBL" id="LGRX02010750">
    <property type="protein sequence ID" value="KAK3269769.1"/>
    <property type="molecule type" value="Genomic_DNA"/>
</dbReference>
<organism evidence="3 4">
    <name type="scientific">Cymbomonas tetramitiformis</name>
    <dbReference type="NCBI Taxonomy" id="36881"/>
    <lineage>
        <taxon>Eukaryota</taxon>
        <taxon>Viridiplantae</taxon>
        <taxon>Chlorophyta</taxon>
        <taxon>Pyramimonadophyceae</taxon>
        <taxon>Pyramimonadales</taxon>
        <taxon>Pyramimonadaceae</taxon>
        <taxon>Cymbomonas</taxon>
    </lineage>
</organism>
<dbReference type="AlphaFoldDB" id="A0AAE0G1H0"/>
<feature type="domain" description="GST N-terminal" evidence="1">
    <location>
        <begin position="14"/>
        <end position="89"/>
    </location>
</feature>
<sequence>MGQSFSAMMGETQPTPKLYYMPLAGRGELIKLIAAAGDLEMETVLPGDDFDKAPFGSPGSLPVFEHGDLKLAQSGAIESYVSSIAPKFSGLTAQQKAKDCHFCCIKEDLLAATAKEIFSTKDAANIKAAFDKWLTVIEGMLPAEGFVHGLDFPTPADLVLVIIKDGFMPFGAALKLAGGDYDFTKYPKFLALYEKTKASEAVKTYLEKTDSMAGNPMGF</sequence>
<dbReference type="InterPro" id="IPR050213">
    <property type="entry name" value="GST_superfamily"/>
</dbReference>
<accession>A0AAE0G1H0</accession>